<feature type="transmembrane region" description="Helical" evidence="1">
    <location>
        <begin position="50"/>
        <end position="75"/>
    </location>
</feature>
<feature type="transmembrane region" description="Helical" evidence="1">
    <location>
        <begin position="106"/>
        <end position="131"/>
    </location>
</feature>
<accession>A0A2D4IBB0</accession>
<reference evidence="2" key="1">
    <citation type="submission" date="2017-07" db="EMBL/GenBank/DDBJ databases">
        <authorList>
            <person name="Mikheyev A."/>
            <person name="Grau M."/>
        </authorList>
    </citation>
    <scope>NUCLEOTIDE SEQUENCE</scope>
    <source>
        <tissue evidence="2">Venom_gland</tissue>
    </source>
</reference>
<evidence type="ECO:0000313" key="2">
    <source>
        <dbReference type="EMBL" id="LAA81465.1"/>
    </source>
</evidence>
<name>A0A2D4IBB0_MICLE</name>
<dbReference type="AlphaFoldDB" id="A0A2D4IBB0"/>
<keyword evidence="1" id="KW-1133">Transmembrane helix</keyword>
<keyword evidence="1" id="KW-0812">Transmembrane</keyword>
<reference evidence="2" key="2">
    <citation type="submission" date="2017-11" db="EMBL/GenBank/DDBJ databases">
        <title>Coralsnake Venomics: Analyses of Venom Gland Transcriptomes and Proteomes of Six Brazilian Taxa.</title>
        <authorList>
            <person name="Aird S.D."/>
            <person name="Jorge da Silva N."/>
            <person name="Qiu L."/>
            <person name="Villar-Briones A."/>
            <person name="Aparecida-Saddi V."/>
            <person name="Campos-Telles M.P."/>
            <person name="Grau M."/>
            <person name="Mikheyev A.S."/>
        </authorList>
    </citation>
    <scope>NUCLEOTIDE SEQUENCE</scope>
    <source>
        <tissue evidence="2">Venom_gland</tissue>
    </source>
</reference>
<organism evidence="2">
    <name type="scientific">Micrurus lemniscatus lemniscatus</name>
    <dbReference type="NCBI Taxonomy" id="129467"/>
    <lineage>
        <taxon>Eukaryota</taxon>
        <taxon>Metazoa</taxon>
        <taxon>Chordata</taxon>
        <taxon>Craniata</taxon>
        <taxon>Vertebrata</taxon>
        <taxon>Euteleostomi</taxon>
        <taxon>Lepidosauria</taxon>
        <taxon>Squamata</taxon>
        <taxon>Bifurcata</taxon>
        <taxon>Unidentata</taxon>
        <taxon>Episquamata</taxon>
        <taxon>Toxicofera</taxon>
        <taxon>Serpentes</taxon>
        <taxon>Colubroidea</taxon>
        <taxon>Elapidae</taxon>
        <taxon>Elapinae</taxon>
        <taxon>Micrurus</taxon>
    </lineage>
</organism>
<dbReference type="EMBL" id="IACK01086240">
    <property type="protein sequence ID" value="LAA81465.1"/>
    <property type="molecule type" value="Transcribed_RNA"/>
</dbReference>
<keyword evidence="1" id="KW-0472">Membrane</keyword>
<proteinExistence type="predicted"/>
<evidence type="ECO:0000256" key="1">
    <source>
        <dbReference type="SAM" id="Phobius"/>
    </source>
</evidence>
<protein>
    <submittedName>
        <fullName evidence="2">Uncharacterized protein</fullName>
    </submittedName>
</protein>
<sequence length="133" mass="15329">MGLQIKAQLRGHPNNVKNVKRREKEREGMGAITNVVAYCQLLRGEFCQDAAILFSFFCFSLFGSLGQSELIWYTFANIRLTPVSSFLFPTFKCSPYNFKLESVSFFSYHIFCTLSSLFMLHYTFTGFTFFISS</sequence>